<dbReference type="EMBL" id="QKYT01000056">
    <property type="protein sequence ID" value="RIA95699.1"/>
    <property type="molecule type" value="Genomic_DNA"/>
</dbReference>
<dbReference type="Proteomes" id="UP000265703">
    <property type="component" value="Unassembled WGS sequence"/>
</dbReference>
<gene>
    <name evidence="2" type="ORF">C1645_756837</name>
</gene>
<comment type="caution">
    <text evidence="2">The sequence shown here is derived from an EMBL/GenBank/DDBJ whole genome shotgun (WGS) entry which is preliminary data.</text>
</comment>
<evidence type="ECO:0000313" key="2">
    <source>
        <dbReference type="EMBL" id="RIA95699.1"/>
    </source>
</evidence>
<evidence type="ECO:0000313" key="3">
    <source>
        <dbReference type="Proteomes" id="UP000265703"/>
    </source>
</evidence>
<sequence length="115" mass="13293">MKCIYKIKQNSIKLNKKIKNVSIGQGSTCLLYNRKKYNEIILHLLVLCIIRLFLRLSKNYFHTSLLSFFFTLPSFPLYIVQIPGLIRPLGDSSFGRFSHKCPGYDSSFGRFVHAS</sequence>
<feature type="transmembrane region" description="Helical" evidence="1">
    <location>
        <begin position="37"/>
        <end position="54"/>
    </location>
</feature>
<keyword evidence="1" id="KW-0472">Membrane</keyword>
<organism evidence="2 3">
    <name type="scientific">Glomus cerebriforme</name>
    <dbReference type="NCBI Taxonomy" id="658196"/>
    <lineage>
        <taxon>Eukaryota</taxon>
        <taxon>Fungi</taxon>
        <taxon>Fungi incertae sedis</taxon>
        <taxon>Mucoromycota</taxon>
        <taxon>Glomeromycotina</taxon>
        <taxon>Glomeromycetes</taxon>
        <taxon>Glomerales</taxon>
        <taxon>Glomeraceae</taxon>
        <taxon>Glomus</taxon>
    </lineage>
</organism>
<keyword evidence="3" id="KW-1185">Reference proteome</keyword>
<keyword evidence="1" id="KW-1133">Transmembrane helix</keyword>
<reference evidence="2 3" key="1">
    <citation type="submission" date="2018-06" db="EMBL/GenBank/DDBJ databases">
        <title>Comparative genomics reveals the genomic features of Rhizophagus irregularis, R. cerebriforme, R. diaphanum and Gigaspora rosea, and their symbiotic lifestyle signature.</title>
        <authorList>
            <person name="Morin E."/>
            <person name="San Clemente H."/>
            <person name="Chen E.C.H."/>
            <person name="De La Providencia I."/>
            <person name="Hainaut M."/>
            <person name="Kuo A."/>
            <person name="Kohler A."/>
            <person name="Murat C."/>
            <person name="Tang N."/>
            <person name="Roy S."/>
            <person name="Loubradou J."/>
            <person name="Henrissat B."/>
            <person name="Grigoriev I.V."/>
            <person name="Corradi N."/>
            <person name="Roux C."/>
            <person name="Martin F.M."/>
        </authorList>
    </citation>
    <scope>NUCLEOTIDE SEQUENCE [LARGE SCALE GENOMIC DNA]</scope>
    <source>
        <strain evidence="2 3">DAOM 227022</strain>
    </source>
</reference>
<protein>
    <submittedName>
        <fullName evidence="2">Uncharacterized protein</fullName>
    </submittedName>
</protein>
<keyword evidence="1" id="KW-0812">Transmembrane</keyword>
<evidence type="ECO:0000256" key="1">
    <source>
        <dbReference type="SAM" id="Phobius"/>
    </source>
</evidence>
<feature type="transmembrane region" description="Helical" evidence="1">
    <location>
        <begin position="60"/>
        <end position="80"/>
    </location>
</feature>
<dbReference type="AlphaFoldDB" id="A0A397TED9"/>
<name>A0A397TED9_9GLOM</name>
<accession>A0A397TED9</accession>
<proteinExistence type="predicted"/>